<dbReference type="NCBIfam" id="TIGR00392">
    <property type="entry name" value="ileS"/>
    <property type="match status" value="1"/>
</dbReference>
<dbReference type="OrthoDB" id="9810365at2"/>
<feature type="binding site" evidence="10">
    <location>
        <position position="931"/>
    </location>
    <ligand>
        <name>Zn(2+)</name>
        <dbReference type="ChEBI" id="CHEBI:29105"/>
    </ligand>
</feature>
<feature type="domain" description="Aminoacyl-tRNA synthetase class Ia" evidence="11">
    <location>
        <begin position="27"/>
        <end position="661"/>
    </location>
</feature>
<dbReference type="PANTHER" id="PTHR42765">
    <property type="entry name" value="SOLEUCYL-TRNA SYNTHETASE"/>
    <property type="match status" value="1"/>
</dbReference>
<reference evidence="14 15" key="1">
    <citation type="journal article" date="2011" name="J. Bacteriol.">
        <title>Genome sequence of 'Pedosphaera parvula' Ellin514, an aerobic Verrucomicrobial isolate from pasture soil.</title>
        <authorList>
            <person name="Kant R."/>
            <person name="van Passel M.W."/>
            <person name="Sangwan P."/>
            <person name="Palva A."/>
            <person name="Lucas S."/>
            <person name="Copeland A."/>
            <person name="Lapidus A."/>
            <person name="Glavina Del Rio T."/>
            <person name="Dalin E."/>
            <person name="Tice H."/>
            <person name="Bruce D."/>
            <person name="Goodwin L."/>
            <person name="Pitluck S."/>
            <person name="Chertkov O."/>
            <person name="Larimer F.W."/>
            <person name="Land M.L."/>
            <person name="Hauser L."/>
            <person name="Brettin T.S."/>
            <person name="Detter J.C."/>
            <person name="Han S."/>
            <person name="de Vos W.M."/>
            <person name="Janssen P.H."/>
            <person name="Smidt H."/>
        </authorList>
    </citation>
    <scope>NUCLEOTIDE SEQUENCE [LARGE SCALE GENOMIC DNA]</scope>
    <source>
        <strain evidence="14 15">Ellin514</strain>
    </source>
</reference>
<dbReference type="Gene3D" id="3.90.740.10">
    <property type="entry name" value="Valyl/Leucyl/Isoleucyl-tRNA synthetase, editing domain"/>
    <property type="match status" value="1"/>
</dbReference>
<dbReference type="GO" id="GO:0005829">
    <property type="term" value="C:cytosol"/>
    <property type="evidence" value="ECO:0007669"/>
    <property type="project" value="TreeGrafter"/>
</dbReference>
<evidence type="ECO:0000256" key="5">
    <source>
        <dbReference type="ARBA" id="ARBA00022840"/>
    </source>
</evidence>
<evidence type="ECO:0000256" key="8">
    <source>
        <dbReference type="ARBA" id="ARBA00025217"/>
    </source>
</evidence>
<dbReference type="STRING" id="320771.Cflav_PD1333"/>
<dbReference type="InterPro" id="IPR001412">
    <property type="entry name" value="aa-tRNA-synth_I_CS"/>
</dbReference>
<feature type="domain" description="Zinc finger FPG/IleRS-type" evidence="12">
    <location>
        <begin position="905"/>
        <end position="932"/>
    </location>
</feature>
<dbReference type="InterPro" id="IPR014729">
    <property type="entry name" value="Rossmann-like_a/b/a_fold"/>
</dbReference>
<dbReference type="PANTHER" id="PTHR42765:SF1">
    <property type="entry name" value="ISOLEUCINE--TRNA LIGASE, MITOCHONDRIAL"/>
    <property type="match status" value="1"/>
</dbReference>
<feature type="short sequence motif" description="'HIGH' region" evidence="10">
    <location>
        <begin position="57"/>
        <end position="67"/>
    </location>
</feature>
<keyword evidence="15" id="KW-1185">Reference proteome</keyword>
<feature type="short sequence motif" description="'KMSKS' region" evidence="10">
    <location>
        <begin position="617"/>
        <end position="621"/>
    </location>
</feature>
<feature type="binding site" evidence="10">
    <location>
        <position position="620"/>
    </location>
    <ligand>
        <name>ATP</name>
        <dbReference type="ChEBI" id="CHEBI:30616"/>
    </ligand>
</feature>
<dbReference type="HAMAP" id="MF_02002">
    <property type="entry name" value="Ile_tRNA_synth_type1"/>
    <property type="match status" value="1"/>
</dbReference>
<evidence type="ECO:0000256" key="3">
    <source>
        <dbReference type="ARBA" id="ARBA00022598"/>
    </source>
</evidence>
<dbReference type="GO" id="GO:0006428">
    <property type="term" value="P:isoleucyl-tRNA aminoacylation"/>
    <property type="evidence" value="ECO:0007669"/>
    <property type="project" value="UniProtKB-UniRule"/>
</dbReference>
<comment type="caution">
    <text evidence="14">The sequence shown here is derived from an EMBL/GenBank/DDBJ whole genome shotgun (WGS) entry which is preliminary data.</text>
</comment>
<dbReference type="GO" id="GO:0004822">
    <property type="term" value="F:isoleucine-tRNA ligase activity"/>
    <property type="evidence" value="ECO:0007669"/>
    <property type="project" value="UniProtKB-UniRule"/>
</dbReference>
<dbReference type="RefSeq" id="WP_007417883.1">
    <property type="nucleotide sequence ID" value="NZ_ABOX02000050.1"/>
</dbReference>
<evidence type="ECO:0000259" key="12">
    <source>
        <dbReference type="Pfam" id="PF06827"/>
    </source>
</evidence>
<feature type="binding site" evidence="10">
    <location>
        <position position="576"/>
    </location>
    <ligand>
        <name>L-isoleucyl-5'-AMP</name>
        <dbReference type="ChEBI" id="CHEBI:178002"/>
    </ligand>
</feature>
<keyword evidence="3 10" id="KW-0436">Ligase</keyword>
<dbReference type="GO" id="GO:0000049">
    <property type="term" value="F:tRNA binding"/>
    <property type="evidence" value="ECO:0007669"/>
    <property type="project" value="InterPro"/>
</dbReference>
<dbReference type="Pfam" id="PF08264">
    <property type="entry name" value="Anticodon_1"/>
    <property type="match status" value="1"/>
</dbReference>
<evidence type="ECO:0000256" key="7">
    <source>
        <dbReference type="ARBA" id="ARBA00023146"/>
    </source>
</evidence>
<dbReference type="GO" id="GO:0002161">
    <property type="term" value="F:aminoacyl-tRNA deacylase activity"/>
    <property type="evidence" value="ECO:0007669"/>
    <property type="project" value="InterPro"/>
</dbReference>
<dbReference type="Proteomes" id="UP000003688">
    <property type="component" value="Unassembled WGS sequence"/>
</dbReference>
<comment type="catalytic activity">
    <reaction evidence="9 10">
        <text>tRNA(Ile) + L-isoleucine + ATP = L-isoleucyl-tRNA(Ile) + AMP + diphosphate</text>
        <dbReference type="Rhea" id="RHEA:11060"/>
        <dbReference type="Rhea" id="RHEA-COMP:9666"/>
        <dbReference type="Rhea" id="RHEA-COMP:9695"/>
        <dbReference type="ChEBI" id="CHEBI:30616"/>
        <dbReference type="ChEBI" id="CHEBI:33019"/>
        <dbReference type="ChEBI" id="CHEBI:58045"/>
        <dbReference type="ChEBI" id="CHEBI:78442"/>
        <dbReference type="ChEBI" id="CHEBI:78528"/>
        <dbReference type="ChEBI" id="CHEBI:456215"/>
        <dbReference type="EC" id="6.1.1.5"/>
    </reaction>
</comment>
<keyword evidence="10" id="KW-0479">Metal-binding</keyword>
<dbReference type="PROSITE" id="PS00178">
    <property type="entry name" value="AA_TRNA_LIGASE_I"/>
    <property type="match status" value="1"/>
</dbReference>
<comment type="similarity">
    <text evidence="1 10">Belongs to the class-I aminoacyl-tRNA synthetase family. IleS type 1 subfamily.</text>
</comment>
<keyword evidence="6 10" id="KW-0648">Protein biosynthesis</keyword>
<dbReference type="FunFam" id="3.40.50.620:FF:000152">
    <property type="entry name" value="Isoleucine--tRNA ligase"/>
    <property type="match status" value="1"/>
</dbReference>
<dbReference type="InterPro" id="IPR010663">
    <property type="entry name" value="Znf_FPG/IleRS"/>
</dbReference>
<name>B9XPZ7_PEDPL</name>
<keyword evidence="7 10" id="KW-0030">Aminoacyl-tRNA synthetase</keyword>
<dbReference type="GO" id="GO:0008270">
    <property type="term" value="F:zinc ion binding"/>
    <property type="evidence" value="ECO:0007669"/>
    <property type="project" value="UniProtKB-UniRule"/>
</dbReference>
<dbReference type="InterPro" id="IPR013155">
    <property type="entry name" value="M/V/L/I-tRNA-synth_anticd-bd"/>
</dbReference>
<organism evidence="14 15">
    <name type="scientific">Pedosphaera parvula (strain Ellin514)</name>
    <dbReference type="NCBI Taxonomy" id="320771"/>
    <lineage>
        <taxon>Bacteria</taxon>
        <taxon>Pseudomonadati</taxon>
        <taxon>Verrucomicrobiota</taxon>
        <taxon>Pedosphaerae</taxon>
        <taxon>Pedosphaerales</taxon>
        <taxon>Pedosphaeraceae</taxon>
        <taxon>Pedosphaera</taxon>
    </lineage>
</organism>
<evidence type="ECO:0000313" key="15">
    <source>
        <dbReference type="Proteomes" id="UP000003688"/>
    </source>
</evidence>
<dbReference type="CDD" id="cd07960">
    <property type="entry name" value="Anticodon_Ia_Ile_BEm"/>
    <property type="match status" value="1"/>
</dbReference>
<dbReference type="EC" id="6.1.1.5" evidence="10"/>
<keyword evidence="2 10" id="KW-0963">Cytoplasm</keyword>
<feature type="binding site" evidence="10">
    <location>
        <position position="928"/>
    </location>
    <ligand>
        <name>Zn(2+)</name>
        <dbReference type="ChEBI" id="CHEBI:29105"/>
    </ligand>
</feature>
<comment type="subcellular location">
    <subcellularLocation>
        <location evidence="10">Cytoplasm</location>
    </subcellularLocation>
</comment>
<keyword evidence="5 10" id="KW-0067">ATP-binding</keyword>
<proteinExistence type="inferred from homology"/>
<dbReference type="InterPro" id="IPR050081">
    <property type="entry name" value="Ile-tRNA_ligase"/>
</dbReference>
<evidence type="ECO:0000256" key="2">
    <source>
        <dbReference type="ARBA" id="ARBA00022490"/>
    </source>
</evidence>
<dbReference type="Gene3D" id="3.40.50.620">
    <property type="entry name" value="HUPs"/>
    <property type="match status" value="2"/>
</dbReference>
<gene>
    <name evidence="10" type="primary">ileS</name>
    <name evidence="14" type="ORF">Cflav_PD1333</name>
</gene>
<dbReference type="InterPro" id="IPR002300">
    <property type="entry name" value="aa-tRNA-synth_Ia"/>
</dbReference>
<dbReference type="SUPFAM" id="SSF52374">
    <property type="entry name" value="Nucleotidylyl transferase"/>
    <property type="match status" value="1"/>
</dbReference>
<dbReference type="EMBL" id="ABOX02000050">
    <property type="protein sequence ID" value="EEF58094.1"/>
    <property type="molecule type" value="Genomic_DNA"/>
</dbReference>
<keyword evidence="10" id="KW-0862">Zinc</keyword>
<accession>B9XPZ7</accession>
<feature type="domain" description="Methionyl/Valyl/Leucyl/Isoleucyl-tRNA synthetase anticodon-binding" evidence="13">
    <location>
        <begin position="706"/>
        <end position="858"/>
    </location>
</feature>
<dbReference type="InterPro" id="IPR033708">
    <property type="entry name" value="Anticodon_Ile_BEm"/>
</dbReference>
<evidence type="ECO:0000256" key="10">
    <source>
        <dbReference type="HAMAP-Rule" id="MF_02002"/>
    </source>
</evidence>
<dbReference type="InterPro" id="IPR009008">
    <property type="entry name" value="Val/Leu/Ile-tRNA-synth_edit"/>
</dbReference>
<feature type="binding site" evidence="10">
    <location>
        <position position="911"/>
    </location>
    <ligand>
        <name>Zn(2+)</name>
        <dbReference type="ChEBI" id="CHEBI:29105"/>
    </ligand>
</feature>
<evidence type="ECO:0000256" key="6">
    <source>
        <dbReference type="ARBA" id="ARBA00022917"/>
    </source>
</evidence>
<comment type="subunit">
    <text evidence="10">Monomer.</text>
</comment>
<evidence type="ECO:0000256" key="4">
    <source>
        <dbReference type="ARBA" id="ARBA00022741"/>
    </source>
</evidence>
<evidence type="ECO:0000256" key="1">
    <source>
        <dbReference type="ARBA" id="ARBA00006887"/>
    </source>
</evidence>
<dbReference type="Gene3D" id="1.10.730.20">
    <property type="match status" value="1"/>
</dbReference>
<dbReference type="AlphaFoldDB" id="B9XPZ7"/>
<dbReference type="SUPFAM" id="SSF50677">
    <property type="entry name" value="ValRS/IleRS/LeuRS editing domain"/>
    <property type="match status" value="1"/>
</dbReference>
<evidence type="ECO:0000259" key="11">
    <source>
        <dbReference type="Pfam" id="PF00133"/>
    </source>
</evidence>
<dbReference type="SUPFAM" id="SSF47323">
    <property type="entry name" value="Anticodon-binding domain of a subclass of class I aminoacyl-tRNA synthetases"/>
    <property type="match status" value="1"/>
</dbReference>
<dbReference type="PRINTS" id="PR00984">
    <property type="entry name" value="TRNASYNTHILE"/>
</dbReference>
<evidence type="ECO:0000256" key="9">
    <source>
        <dbReference type="ARBA" id="ARBA00048359"/>
    </source>
</evidence>
<protein>
    <recommendedName>
        <fullName evidence="10">Isoleucine--tRNA ligase</fullName>
        <ecNumber evidence="10">6.1.1.5</ecNumber>
    </recommendedName>
    <alternativeName>
        <fullName evidence="10">Isoleucyl-tRNA synthetase</fullName>
        <shortName evidence="10">IleRS</shortName>
    </alternativeName>
</protein>
<dbReference type="Pfam" id="PF00133">
    <property type="entry name" value="tRNA-synt_1"/>
    <property type="match status" value="1"/>
</dbReference>
<dbReference type="InterPro" id="IPR002301">
    <property type="entry name" value="Ile-tRNA-ligase"/>
</dbReference>
<keyword evidence="4 10" id="KW-0547">Nucleotide-binding</keyword>
<evidence type="ECO:0000313" key="14">
    <source>
        <dbReference type="EMBL" id="EEF58094.1"/>
    </source>
</evidence>
<dbReference type="InterPro" id="IPR023585">
    <property type="entry name" value="Ile-tRNA-ligase_type1"/>
</dbReference>
<sequence length="942" mass="106981">MDYKNTLNLPQTDFPMKADLVTREPQRLEQWQANGLYEKIQAQRAGAEKFVLHDGPPFANGDVHIGTALNKILKDIIIKYQTLRGKSAPYVPGWDCHGLPIEFKVSQEMRKAGDTAADAATIRKACEAYARKYIDLQRVQFKRLGVLGDWDNPYLTLNKEYEADELRMFADIVEKGFVYRGKKPVYWSIPCRTALAEAEVEYHDHVSQSTYVKFPIVGRPNTYILIWTTTPWTLPANLAVAYNSTFSYSHVRVGDETYVLSTMLLPTVSEKCGWAGYEIIRSLTGEHLKEVEYQHPFCNRTGKLFAGDNFVENSVGTGFVHIAPGHGLDDYNLGRQNGLPIYSPVDDDGCLAYTNDLPREQQMPAEMVGKSILEKHGKSDANEAVLHELRLRKALLHQENYHHSYPFCWRSKTAIIFRAMDQWFISIDHNKFRDQALDSINHVKWVPDWGKNRIEGAVKSRPDWCISRQRTWGVPIPAFYDAQGNAILDAKIVRNAADLIEEYGSNVWFEKSPTDLWSLVKPKDWKGADAVTKSNDTLDVWIDSGSSSRSVLMRRPELHHDEKPGVDRWQADVYLEGSDQHRGWFQSSLLLSLAGNSVPPFKTVLTHGFMVDADREKISKSKQGQGGYEKPQTAEAYVKKYGADVVRLWVASQDYRNDIVVSEERVNKVSETYRGIRNTLRYQLSNLYDFDPAKHTVADDKLTGLDRWILGEFSKLEKEVLAAYANYEFHVVYQKVSQFVAVELSSIYHDVVKDRLYTDAANSQRRRSTQTALYRLVTGLSHILAPMLVFTTDEAWEFIPAKPAASVHLSNWTPASFTLPEKEQLTWKTLFELREQVLPELEKARQAKTIGKALDAKLNLSGTNPSLAEARSHAEALRELLNVSQLEIKTEGDQPITAVVAKADGQKCERCWHWETDIGSSPEHPTICARCVIAVKESLAKK</sequence>
<comment type="function">
    <text evidence="8 10">Catalyzes the attachment of isoleucine to tRNA(Ile). As IleRS can inadvertently accommodate and process structurally similar amino acids such as valine, to avoid such errors it has two additional distinct tRNA(Ile)-dependent editing activities. One activity is designated as 'pretransfer' editing and involves the hydrolysis of activated Val-AMP. The other activity is designated 'posttransfer' editing and involves deacylation of mischarged Val-tRNA(Ile).</text>
</comment>
<feature type="binding site" evidence="10">
    <location>
        <position position="908"/>
    </location>
    <ligand>
        <name>Zn(2+)</name>
        <dbReference type="ChEBI" id="CHEBI:29105"/>
    </ligand>
</feature>
<comment type="cofactor">
    <cofactor evidence="10">
        <name>Zn(2+)</name>
        <dbReference type="ChEBI" id="CHEBI:29105"/>
    </cofactor>
    <text evidence="10">Binds 1 zinc ion per subunit.</text>
</comment>
<dbReference type="Pfam" id="PF06827">
    <property type="entry name" value="zf-FPG_IleRS"/>
    <property type="match status" value="1"/>
</dbReference>
<dbReference type="GO" id="GO:0005524">
    <property type="term" value="F:ATP binding"/>
    <property type="evidence" value="ECO:0007669"/>
    <property type="project" value="UniProtKB-UniRule"/>
</dbReference>
<evidence type="ECO:0000259" key="13">
    <source>
        <dbReference type="Pfam" id="PF08264"/>
    </source>
</evidence>
<comment type="domain">
    <text evidence="10">IleRS has two distinct active sites: one for aminoacylation and one for editing. The misactivated valine is translocated from the active site to the editing site, which sterically excludes the correctly activated isoleucine. The single editing site contains two valyl binding pockets, one specific for each substrate (Val-AMP or Val-tRNA(Ile)).</text>
</comment>
<dbReference type="InterPro" id="IPR009080">
    <property type="entry name" value="tRNAsynth_Ia_anticodon-bd"/>
</dbReference>